<comment type="caution">
    <text evidence="1">The sequence shown here is derived from an EMBL/GenBank/DDBJ whole genome shotgun (WGS) entry which is preliminary data.</text>
</comment>
<proteinExistence type="predicted"/>
<name>A0A316DSZ9_9FLAO</name>
<evidence type="ECO:0000313" key="1">
    <source>
        <dbReference type="EMBL" id="PWK21115.1"/>
    </source>
</evidence>
<reference evidence="1 2" key="1">
    <citation type="submission" date="2018-05" db="EMBL/GenBank/DDBJ databases">
        <title>Genomic Encyclopedia of Archaeal and Bacterial Type Strains, Phase II (KMG-II): from individual species to whole genera.</title>
        <authorList>
            <person name="Goeker M."/>
        </authorList>
    </citation>
    <scope>NUCLEOTIDE SEQUENCE [LARGE SCALE GENOMIC DNA]</scope>
    <source>
        <strain evidence="1 2">DSM 23514</strain>
    </source>
</reference>
<evidence type="ECO:0000313" key="2">
    <source>
        <dbReference type="Proteomes" id="UP000245667"/>
    </source>
</evidence>
<dbReference type="EMBL" id="QGGQ01000013">
    <property type="protein sequence ID" value="PWK21115.1"/>
    <property type="molecule type" value="Genomic_DNA"/>
</dbReference>
<organism evidence="1 2">
    <name type="scientific">Maribacter polysiphoniae</name>
    <dbReference type="NCBI Taxonomy" id="429344"/>
    <lineage>
        <taxon>Bacteria</taxon>
        <taxon>Pseudomonadati</taxon>
        <taxon>Bacteroidota</taxon>
        <taxon>Flavobacteriia</taxon>
        <taxon>Flavobacteriales</taxon>
        <taxon>Flavobacteriaceae</taxon>
        <taxon>Maribacter</taxon>
    </lineage>
</organism>
<dbReference type="Proteomes" id="UP000245667">
    <property type="component" value="Unassembled WGS sequence"/>
</dbReference>
<protein>
    <submittedName>
        <fullName evidence="1">Uncharacterized protein</fullName>
    </submittedName>
</protein>
<sequence length="44" mass="5100">MILKLIYKIIDFMSSALLNVVKLNLIYYFLLIVSNSLGGEYILF</sequence>
<dbReference type="AlphaFoldDB" id="A0A316DSZ9"/>
<gene>
    <name evidence="1" type="ORF">LX92_03916</name>
</gene>
<accession>A0A316DSZ9</accession>